<proteinExistence type="predicted"/>
<name>A0A0R1U6Y3_9LACO</name>
<dbReference type="Proteomes" id="UP000051922">
    <property type="component" value="Unassembled WGS sequence"/>
</dbReference>
<dbReference type="Gene3D" id="3.90.230.10">
    <property type="entry name" value="Creatinase/methionine aminopeptidase superfamily"/>
    <property type="match status" value="1"/>
</dbReference>
<dbReference type="STRING" id="1423783.FC50_GL000484"/>
<evidence type="ECO:0000313" key="3">
    <source>
        <dbReference type="EMBL" id="KRL86837.1"/>
    </source>
</evidence>
<feature type="domain" description="Creatinase N-terminal" evidence="2">
    <location>
        <begin position="4"/>
        <end position="127"/>
    </location>
</feature>
<organism evidence="3 4">
    <name type="scientific">Lacticaseibacillus pantheris DSM 15945 = JCM 12539 = NBRC 106106</name>
    <dbReference type="NCBI Taxonomy" id="1423783"/>
    <lineage>
        <taxon>Bacteria</taxon>
        <taxon>Bacillati</taxon>
        <taxon>Bacillota</taxon>
        <taxon>Bacilli</taxon>
        <taxon>Lactobacillales</taxon>
        <taxon>Lactobacillaceae</taxon>
        <taxon>Lacticaseibacillus</taxon>
    </lineage>
</organism>
<dbReference type="AlphaFoldDB" id="A0A0R1U6Y3"/>
<evidence type="ECO:0000259" key="2">
    <source>
        <dbReference type="Pfam" id="PF01321"/>
    </source>
</evidence>
<feature type="domain" description="Peptidase M24" evidence="1">
    <location>
        <begin position="135"/>
        <end position="338"/>
    </location>
</feature>
<evidence type="ECO:0000313" key="4">
    <source>
        <dbReference type="Proteomes" id="UP000051922"/>
    </source>
</evidence>
<dbReference type="Gene3D" id="3.40.350.10">
    <property type="entry name" value="Creatinase/prolidase N-terminal domain"/>
    <property type="match status" value="1"/>
</dbReference>
<dbReference type="EMBL" id="AZFJ01000037">
    <property type="protein sequence ID" value="KRL86837.1"/>
    <property type="molecule type" value="Genomic_DNA"/>
</dbReference>
<dbReference type="SUPFAM" id="SSF53092">
    <property type="entry name" value="Creatinase/prolidase N-terminal domain"/>
    <property type="match status" value="1"/>
</dbReference>
<dbReference type="InterPro" id="IPR029149">
    <property type="entry name" value="Creatin/AminoP/Spt16_N"/>
</dbReference>
<comment type="caution">
    <text evidence="3">The sequence shown here is derived from an EMBL/GenBank/DDBJ whole genome shotgun (WGS) entry which is preliminary data.</text>
</comment>
<dbReference type="PANTHER" id="PTHR46112">
    <property type="entry name" value="AMINOPEPTIDASE"/>
    <property type="match status" value="1"/>
</dbReference>
<dbReference type="CDD" id="cd01092">
    <property type="entry name" value="APP-like"/>
    <property type="match status" value="1"/>
</dbReference>
<dbReference type="SUPFAM" id="SSF55920">
    <property type="entry name" value="Creatinase/aminopeptidase"/>
    <property type="match status" value="1"/>
</dbReference>
<evidence type="ECO:0000259" key="1">
    <source>
        <dbReference type="Pfam" id="PF00557"/>
    </source>
</evidence>
<reference evidence="3 4" key="1">
    <citation type="journal article" date="2015" name="Genome Announc.">
        <title>Expanding the biotechnology potential of lactobacilli through comparative genomics of 213 strains and associated genera.</title>
        <authorList>
            <person name="Sun Z."/>
            <person name="Harris H.M."/>
            <person name="McCann A."/>
            <person name="Guo C."/>
            <person name="Argimon S."/>
            <person name="Zhang W."/>
            <person name="Yang X."/>
            <person name="Jeffery I.B."/>
            <person name="Cooney J.C."/>
            <person name="Kagawa T.F."/>
            <person name="Liu W."/>
            <person name="Song Y."/>
            <person name="Salvetti E."/>
            <person name="Wrobel A."/>
            <person name="Rasinkangas P."/>
            <person name="Parkhill J."/>
            <person name="Rea M.C."/>
            <person name="O'Sullivan O."/>
            <person name="Ritari J."/>
            <person name="Douillard F.P."/>
            <person name="Paul Ross R."/>
            <person name="Yang R."/>
            <person name="Briner A.E."/>
            <person name="Felis G.E."/>
            <person name="de Vos W.M."/>
            <person name="Barrangou R."/>
            <person name="Klaenhammer T.R."/>
            <person name="Caufield P.W."/>
            <person name="Cui Y."/>
            <person name="Zhang H."/>
            <person name="O'Toole P.W."/>
        </authorList>
    </citation>
    <scope>NUCLEOTIDE SEQUENCE [LARGE SCALE GENOMIC DNA]</scope>
    <source>
        <strain evidence="3 4">DSM 15945</strain>
    </source>
</reference>
<protein>
    <submittedName>
        <fullName evidence="3">Xaa-Pro dipeptidase</fullName>
    </submittedName>
</protein>
<gene>
    <name evidence="3" type="ORF">FC50_GL000484</name>
</gene>
<accession>A0A0R1U6Y3</accession>
<dbReference type="OrthoDB" id="9806388at2"/>
<dbReference type="InterPro" id="IPR036005">
    <property type="entry name" value="Creatinase/aminopeptidase-like"/>
</dbReference>
<dbReference type="InterPro" id="IPR050659">
    <property type="entry name" value="Peptidase_M24B"/>
</dbReference>
<dbReference type="PANTHER" id="PTHR46112:SF3">
    <property type="entry name" value="AMINOPEPTIDASE YPDF"/>
    <property type="match status" value="1"/>
</dbReference>
<sequence>MAKINELRAVMGKQEIAAIVLTDPVNVSYVSDFSGDESALLVTPKQAYLVTDSRFIEVAQHEVTAAKVVEHHNGLLAAVGALADQDGVTALGFESEYMTFADYQVLAKATDAQLVGTRHVVATLREVKSAAEVALIQKAVDIAEDGYRHVLDTIRPGMTERAVANDLDFYMRGLGASGVSFDTIVASGYRSALPHGFADDKVIEEGDVVTLDWGCTYHGYMSDLTRTFAVGTPDPKMDSVYKLVYQANRDVAAMMRPGVLGKDIQAAAHQAIDAAGYQQYFGHGAGHGVGRDIHEGPGAWGVYMDTPIVAGNVLTDEPGVYLPGIGGVRIEDDLLVTADGVEQLSVTAPAELLHLAV</sequence>
<dbReference type="InterPro" id="IPR000994">
    <property type="entry name" value="Pept_M24"/>
</dbReference>
<dbReference type="RefSeq" id="WP_054650283.1">
    <property type="nucleotide sequence ID" value="NZ_AZFJ01000037.1"/>
</dbReference>
<dbReference type="PATRIC" id="fig|1423783.4.peg.500"/>
<dbReference type="Pfam" id="PF01321">
    <property type="entry name" value="Creatinase_N"/>
    <property type="match status" value="1"/>
</dbReference>
<dbReference type="InterPro" id="IPR000587">
    <property type="entry name" value="Creatinase_N"/>
</dbReference>
<keyword evidence="4" id="KW-1185">Reference proteome</keyword>
<dbReference type="Pfam" id="PF00557">
    <property type="entry name" value="Peptidase_M24"/>
    <property type="match status" value="1"/>
</dbReference>